<dbReference type="Proteomes" id="UP000247005">
    <property type="component" value="Unassembled WGS sequence"/>
</dbReference>
<dbReference type="Proteomes" id="UP000237073">
    <property type="component" value="Unassembled WGS sequence"/>
</dbReference>
<evidence type="ECO:0000313" key="2">
    <source>
        <dbReference type="EMBL" id="POP45145.1"/>
    </source>
</evidence>
<dbReference type="EMBL" id="PQGE01000019">
    <property type="protein sequence ID" value="POP42531.1"/>
    <property type="molecule type" value="Genomic_DNA"/>
</dbReference>
<protein>
    <submittedName>
        <fullName evidence="2">Uncharacterized protein</fullName>
    </submittedName>
</protein>
<dbReference type="EMBL" id="PQGD01000018">
    <property type="protein sequence ID" value="POP45145.1"/>
    <property type="molecule type" value="Genomic_DNA"/>
</dbReference>
<accession>A0A2P5GKQ5</accession>
<comment type="caution">
    <text evidence="2">The sequence shown here is derived from an EMBL/GenBank/DDBJ whole genome shotgun (WGS) entry which is preliminary data.</text>
</comment>
<dbReference type="RefSeq" id="WP_103677724.1">
    <property type="nucleotide sequence ID" value="NZ_PQGD01000018.1"/>
</dbReference>
<dbReference type="AlphaFoldDB" id="A0A2P5GKQ5"/>
<proteinExistence type="predicted"/>
<name>A0A2P5GKQ5_9ENTR</name>
<reference evidence="3 4" key="1">
    <citation type="submission" date="2018-01" db="EMBL/GenBank/DDBJ databases">
        <title>Superficieibacter electus gen. nov., sp. nov., an extended-spectrum beta-lactamase possessing member of the Enterobacteriaceae family, isolated from intensive care unit surfaces.</title>
        <authorList>
            <person name="Potter R.F."/>
            <person name="D'Souza A.W."/>
        </authorList>
    </citation>
    <scope>NUCLEOTIDE SEQUENCE [LARGE SCALE GENOMIC DNA]</scope>
    <source>
        <strain evidence="2 4">BP-1</strain>
        <strain evidence="1 3">BP-2</strain>
    </source>
</reference>
<evidence type="ECO:0000313" key="4">
    <source>
        <dbReference type="Proteomes" id="UP000247005"/>
    </source>
</evidence>
<sequence>MKIQQQMKLKKLMGCFERDYQLSEQLYTRHVELIDAAGKSGMESSFERSLLSAGVRPEILATAMESAEFEETMTAMVSALTGIIGRWDMADRLDSERNAA</sequence>
<evidence type="ECO:0000313" key="1">
    <source>
        <dbReference type="EMBL" id="POP42531.1"/>
    </source>
</evidence>
<organism evidence="2 4">
    <name type="scientific">Superficieibacter electus</name>
    <dbReference type="NCBI Taxonomy" id="2022662"/>
    <lineage>
        <taxon>Bacteria</taxon>
        <taxon>Pseudomonadati</taxon>
        <taxon>Pseudomonadota</taxon>
        <taxon>Gammaproteobacteria</taxon>
        <taxon>Enterobacterales</taxon>
        <taxon>Enterobacteriaceae</taxon>
        <taxon>Superficieibacter</taxon>
    </lineage>
</organism>
<dbReference type="OrthoDB" id="6630624at2"/>
<evidence type="ECO:0000313" key="3">
    <source>
        <dbReference type="Proteomes" id="UP000237073"/>
    </source>
</evidence>
<keyword evidence="3" id="KW-1185">Reference proteome</keyword>
<gene>
    <name evidence="2" type="ORF">CHU32_20505</name>
    <name evidence="1" type="ORF">CHU33_19490</name>
</gene>